<name>B8IG00_METNO</name>
<dbReference type="HOGENOM" id="CLU_163135_1_0_5"/>
<evidence type="ECO:0000313" key="2">
    <source>
        <dbReference type="EMBL" id="ACL59710.1"/>
    </source>
</evidence>
<sequence>MIRAGRGGYAVQRFHFDLTDGHTIIPDDEGVEADDFTDVLTQAEAALREMRTDGELESLGRDWKLVIRTGADTVLITIPVV</sequence>
<proteinExistence type="predicted"/>
<evidence type="ECO:0000259" key="1">
    <source>
        <dbReference type="Pfam" id="PF21834"/>
    </source>
</evidence>
<gene>
    <name evidence="2" type="ordered locus">Mnod_4848</name>
</gene>
<dbReference type="KEGG" id="mno:Mnod_4848"/>
<feature type="domain" description="DUF6894" evidence="1">
    <location>
        <begin position="13"/>
        <end position="80"/>
    </location>
</feature>
<evidence type="ECO:0000313" key="3">
    <source>
        <dbReference type="Proteomes" id="UP000008207"/>
    </source>
</evidence>
<dbReference type="RefSeq" id="WP_015931340.1">
    <property type="nucleotide sequence ID" value="NC_011894.1"/>
</dbReference>
<reference evidence="2 3" key="1">
    <citation type="submission" date="2009-01" db="EMBL/GenBank/DDBJ databases">
        <title>Complete sequence of chromosome of Methylobacterium nodulans ORS 2060.</title>
        <authorList>
            <consortium name="US DOE Joint Genome Institute"/>
            <person name="Lucas S."/>
            <person name="Copeland A."/>
            <person name="Lapidus A."/>
            <person name="Glavina del Rio T."/>
            <person name="Dalin E."/>
            <person name="Tice H."/>
            <person name="Bruce D."/>
            <person name="Goodwin L."/>
            <person name="Pitluck S."/>
            <person name="Sims D."/>
            <person name="Brettin T."/>
            <person name="Detter J.C."/>
            <person name="Han C."/>
            <person name="Larimer F."/>
            <person name="Land M."/>
            <person name="Hauser L."/>
            <person name="Kyrpides N."/>
            <person name="Ivanova N."/>
            <person name="Marx C.J."/>
            <person name="Richardson P."/>
        </authorList>
    </citation>
    <scope>NUCLEOTIDE SEQUENCE [LARGE SCALE GENOMIC DNA]</scope>
    <source>
        <strain evidence="3">LMG 21967 / CNCM I-2342 / ORS 2060</strain>
    </source>
</reference>
<organism evidence="2 3">
    <name type="scientific">Methylobacterium nodulans (strain LMG 21967 / CNCM I-2342 / ORS 2060)</name>
    <dbReference type="NCBI Taxonomy" id="460265"/>
    <lineage>
        <taxon>Bacteria</taxon>
        <taxon>Pseudomonadati</taxon>
        <taxon>Pseudomonadota</taxon>
        <taxon>Alphaproteobacteria</taxon>
        <taxon>Hyphomicrobiales</taxon>
        <taxon>Methylobacteriaceae</taxon>
        <taxon>Methylobacterium</taxon>
    </lineage>
</organism>
<dbReference type="EMBL" id="CP001349">
    <property type="protein sequence ID" value="ACL59710.1"/>
    <property type="molecule type" value="Genomic_DNA"/>
</dbReference>
<protein>
    <recommendedName>
        <fullName evidence="1">DUF6894 domain-containing protein</fullName>
    </recommendedName>
</protein>
<accession>B8IG00</accession>
<dbReference type="AlphaFoldDB" id="B8IG00"/>
<dbReference type="Proteomes" id="UP000008207">
    <property type="component" value="Chromosome"/>
</dbReference>
<dbReference type="Pfam" id="PF21834">
    <property type="entry name" value="DUF6894"/>
    <property type="match status" value="1"/>
</dbReference>
<dbReference type="InterPro" id="IPR054189">
    <property type="entry name" value="DUF6894"/>
</dbReference>
<keyword evidence="3" id="KW-1185">Reference proteome</keyword>